<dbReference type="VEuPathDB" id="FungiDB:LEMA_P090240.1"/>
<feature type="region of interest" description="Disordered" evidence="1">
    <location>
        <begin position="51"/>
        <end position="74"/>
    </location>
</feature>
<dbReference type="HOGENOM" id="CLU_1686941_0_0_1"/>
<evidence type="ECO:0000313" key="2">
    <source>
        <dbReference type="EMBL" id="CBX97615.1"/>
    </source>
</evidence>
<dbReference type="EMBL" id="FP929132">
    <property type="protein sequence ID" value="CBX97615.1"/>
    <property type="molecule type" value="Genomic_DNA"/>
</dbReference>
<sequence length="156" mass="16879">MDTGRATFRFRVPANVTHCSSLAPFSPQSDKHLNSGRIQVCPPTLAQISTRERTKASEKTSFDPHEPPHPPARTTTKALATVCTVLIMINAPHGATLPGQKHGVACRVRLARWFTGFRGHGAMPLLPVTEQAYCVPTALSSGRGRDIGRRDKAGDT</sequence>
<gene>
    <name evidence="2" type="ORF">LEMA_P090240.1</name>
</gene>
<keyword evidence="3" id="KW-1185">Reference proteome</keyword>
<evidence type="ECO:0000313" key="3">
    <source>
        <dbReference type="Proteomes" id="UP000002668"/>
    </source>
</evidence>
<proteinExistence type="predicted"/>
<reference evidence="3" key="1">
    <citation type="journal article" date="2011" name="Nat. Commun.">
        <title>Effector diversification within compartments of the Leptosphaeria maculans genome affected by Repeat-Induced Point mutations.</title>
        <authorList>
            <person name="Rouxel T."/>
            <person name="Grandaubert J."/>
            <person name="Hane J.K."/>
            <person name="Hoede C."/>
            <person name="van de Wouw A.P."/>
            <person name="Couloux A."/>
            <person name="Dominguez V."/>
            <person name="Anthouard V."/>
            <person name="Bally P."/>
            <person name="Bourras S."/>
            <person name="Cozijnsen A.J."/>
            <person name="Ciuffetti L.M."/>
            <person name="Degrave A."/>
            <person name="Dilmaghani A."/>
            <person name="Duret L."/>
            <person name="Fudal I."/>
            <person name="Goodwin S.B."/>
            <person name="Gout L."/>
            <person name="Glaser N."/>
            <person name="Linglin J."/>
            <person name="Kema G.H.J."/>
            <person name="Lapalu N."/>
            <person name="Lawrence C.B."/>
            <person name="May K."/>
            <person name="Meyer M."/>
            <person name="Ollivier B."/>
            <person name="Poulain J."/>
            <person name="Schoch C.L."/>
            <person name="Simon A."/>
            <person name="Spatafora J.W."/>
            <person name="Stachowiak A."/>
            <person name="Turgeon B.G."/>
            <person name="Tyler B.M."/>
            <person name="Vincent D."/>
            <person name="Weissenbach J."/>
            <person name="Amselem J."/>
            <person name="Quesneville H."/>
            <person name="Oliver R.P."/>
            <person name="Wincker P."/>
            <person name="Balesdent M.-H."/>
            <person name="Howlett B.J."/>
        </authorList>
    </citation>
    <scope>NUCLEOTIDE SEQUENCE [LARGE SCALE GENOMIC DNA]</scope>
    <source>
        <strain evidence="3">JN3 / isolate v23.1.3 / race Av1-4-5-6-7-8</strain>
    </source>
</reference>
<name>E5A1P8_LEPMJ</name>
<evidence type="ECO:0000256" key="1">
    <source>
        <dbReference type="SAM" id="MobiDB-lite"/>
    </source>
</evidence>
<protein>
    <submittedName>
        <fullName evidence="2">Predicted protein</fullName>
    </submittedName>
</protein>
<dbReference type="InParanoid" id="E5A1P8"/>
<organism evidence="3">
    <name type="scientific">Leptosphaeria maculans (strain JN3 / isolate v23.1.3 / race Av1-4-5-6-7-8)</name>
    <name type="common">Blackleg fungus</name>
    <name type="synonym">Phoma lingam</name>
    <dbReference type="NCBI Taxonomy" id="985895"/>
    <lineage>
        <taxon>Eukaryota</taxon>
        <taxon>Fungi</taxon>
        <taxon>Dikarya</taxon>
        <taxon>Ascomycota</taxon>
        <taxon>Pezizomycotina</taxon>
        <taxon>Dothideomycetes</taxon>
        <taxon>Pleosporomycetidae</taxon>
        <taxon>Pleosporales</taxon>
        <taxon>Pleosporineae</taxon>
        <taxon>Leptosphaeriaceae</taxon>
        <taxon>Plenodomus</taxon>
        <taxon>Plenodomus lingam/Leptosphaeria maculans species complex</taxon>
    </lineage>
</organism>
<feature type="compositionally biased region" description="Basic and acidic residues" evidence="1">
    <location>
        <begin position="51"/>
        <end position="68"/>
    </location>
</feature>
<accession>E5A1P8</accession>
<dbReference type="Proteomes" id="UP000002668">
    <property type="component" value="Genome"/>
</dbReference>
<dbReference type="AlphaFoldDB" id="E5A1P8"/>